<name>A0A4Y2NRY4_ARAVE</name>
<dbReference type="EMBL" id="BGPR01009557">
    <property type="protein sequence ID" value="GBN40797.1"/>
    <property type="molecule type" value="Genomic_DNA"/>
</dbReference>
<proteinExistence type="predicted"/>
<protein>
    <submittedName>
        <fullName evidence="1">Uncharacterized protein</fullName>
    </submittedName>
</protein>
<evidence type="ECO:0000313" key="1">
    <source>
        <dbReference type="EMBL" id="GBN40797.1"/>
    </source>
</evidence>
<dbReference type="AlphaFoldDB" id="A0A4Y2NRY4"/>
<keyword evidence="2" id="KW-1185">Reference proteome</keyword>
<accession>A0A4Y2NRY4</accession>
<dbReference type="Proteomes" id="UP000499080">
    <property type="component" value="Unassembled WGS sequence"/>
</dbReference>
<organism evidence="1 2">
    <name type="scientific">Araneus ventricosus</name>
    <name type="common">Orbweaver spider</name>
    <name type="synonym">Epeira ventricosa</name>
    <dbReference type="NCBI Taxonomy" id="182803"/>
    <lineage>
        <taxon>Eukaryota</taxon>
        <taxon>Metazoa</taxon>
        <taxon>Ecdysozoa</taxon>
        <taxon>Arthropoda</taxon>
        <taxon>Chelicerata</taxon>
        <taxon>Arachnida</taxon>
        <taxon>Araneae</taxon>
        <taxon>Araneomorphae</taxon>
        <taxon>Entelegynae</taxon>
        <taxon>Araneoidea</taxon>
        <taxon>Araneidae</taxon>
        <taxon>Araneus</taxon>
    </lineage>
</organism>
<comment type="caution">
    <text evidence="1">The sequence shown here is derived from an EMBL/GenBank/DDBJ whole genome shotgun (WGS) entry which is preliminary data.</text>
</comment>
<gene>
    <name evidence="1" type="ORF">AVEN_35415_1</name>
</gene>
<reference evidence="1 2" key="1">
    <citation type="journal article" date="2019" name="Sci. Rep.">
        <title>Orb-weaving spider Araneus ventricosus genome elucidates the spidroin gene catalogue.</title>
        <authorList>
            <person name="Kono N."/>
            <person name="Nakamura H."/>
            <person name="Ohtoshi R."/>
            <person name="Moran D.A.P."/>
            <person name="Shinohara A."/>
            <person name="Yoshida Y."/>
            <person name="Fujiwara M."/>
            <person name="Mori M."/>
            <person name="Tomita M."/>
            <person name="Arakawa K."/>
        </authorList>
    </citation>
    <scope>NUCLEOTIDE SEQUENCE [LARGE SCALE GENOMIC DNA]</scope>
</reference>
<sequence>MTPSHYHATIDCWLQLPRQPHLRHKTGFAFVLYLEECQIVQLFQISVSCCVGHVERLGLFISASYDRFILQLQLSSAVSGRTILPVELFLATSA</sequence>
<evidence type="ECO:0000313" key="2">
    <source>
        <dbReference type="Proteomes" id="UP000499080"/>
    </source>
</evidence>